<dbReference type="PRINTS" id="PR00387">
    <property type="entry name" value="PDIESTERASE1"/>
</dbReference>
<feature type="binding site" evidence="4">
    <location>
        <position position="438"/>
    </location>
    <ligand>
        <name>AMP</name>
        <dbReference type="ChEBI" id="CHEBI:456215"/>
    </ligand>
</feature>
<keyword evidence="1 5" id="KW-0479">Metal-binding</keyword>
<dbReference type="Gene3D" id="1.10.1300.10">
    <property type="entry name" value="3'5'-cyclic nucleotide phosphodiesterase, catalytic domain"/>
    <property type="match status" value="1"/>
</dbReference>
<dbReference type="GO" id="GO:0007165">
    <property type="term" value="P:signal transduction"/>
    <property type="evidence" value="ECO:0007669"/>
    <property type="project" value="InterPro"/>
</dbReference>
<feature type="binding site" evidence="4">
    <location>
        <position position="489"/>
    </location>
    <ligand>
        <name>AMP</name>
        <dbReference type="ChEBI" id="CHEBI:456215"/>
    </ligand>
</feature>
<comment type="cofactor">
    <cofactor evidence="6">
        <name>a divalent metal cation</name>
        <dbReference type="ChEBI" id="CHEBI:60240"/>
    </cofactor>
    <text evidence="6">Binds 2 divalent metal cations per subunit. Site 1 may preferentially bind zinc ions, while site 2 has a preference for magnesium and/or manganese ions.</text>
</comment>
<evidence type="ECO:0000256" key="1">
    <source>
        <dbReference type="ARBA" id="ARBA00022723"/>
    </source>
</evidence>
<feature type="binding site" evidence="4">
    <location>
        <position position="314"/>
    </location>
    <ligand>
        <name>AMP</name>
        <dbReference type="ChEBI" id="CHEBI:456215"/>
    </ligand>
</feature>
<feature type="binding site" evidence="4">
    <location>
        <begin position="273"/>
        <end position="277"/>
    </location>
    <ligand>
        <name>AMP</name>
        <dbReference type="ChEBI" id="CHEBI:456215"/>
    </ligand>
</feature>
<feature type="binding site" evidence="5">
    <location>
        <position position="314"/>
    </location>
    <ligand>
        <name>Zn(2+)</name>
        <dbReference type="ChEBI" id="CHEBI:29105"/>
        <label>2</label>
    </ligand>
</feature>
<keyword evidence="2 6" id="KW-0378">Hydrolase</keyword>
<dbReference type="InterPro" id="IPR036971">
    <property type="entry name" value="PDEase_catalytic_dom_sf"/>
</dbReference>
<accession>A0A6U9XTQ9</accession>
<protein>
    <recommendedName>
        <fullName evidence="6">Phosphodiesterase</fullName>
        <ecNumber evidence="6">3.1.4.-</ecNumber>
    </recommendedName>
</protein>
<sequence>METDDSLDERKAVEYARNSFTVSVRDLSRWENGIDCINSLLQPGSATLDAMTEEQCLGLKNLKAMIMLSGDGEESDRNHIPQALLESSESSSSDFLLAEYAGYNRRPEFRASWNSMTKVLSAQKCAKTLKKIVGHNMRALESLRKRSIDFRNKDLASIPSHWFDLDHESKVKVRDLLSWDNISRWDFNIFDVDDVLGGENTLVFVAWAIIGSPQSQYAMDMALFDEDEDDSQKIKEVEARKGYDFISTLNVKEKTLINFLHEIEKSYKDVFYHSFVHAADVTQSLHSLLQMGGEQCSQGQLETFSMLIAAVIHDVGHPGLSNLFLINSKSDLALIYNDVSVLENMHLATVFKLVMGDNRDRKIDIFENFRDEELEAARKLIIKAVLTTDMKKHFKKSTTIKGILLVESEGENATESFEVPTDLCFMSEMLSYTLHAADMSNPSRDTEIAVKWTDRLLEELFHQGDMEAEMGLPFSPLCDRNSTRRAKSQIDFIKFIVLPTFKLLAQWIPPITTEVIPKIHKNLEFWQEKDQLKTVEEEI</sequence>
<dbReference type="GO" id="GO:0004114">
    <property type="term" value="F:3',5'-cyclic-nucleotide phosphodiesterase activity"/>
    <property type="evidence" value="ECO:0007669"/>
    <property type="project" value="InterPro"/>
</dbReference>
<dbReference type="EC" id="3.1.4.-" evidence="6"/>
<dbReference type="PROSITE" id="PS51845">
    <property type="entry name" value="PDEASE_I_2"/>
    <property type="match status" value="1"/>
</dbReference>
<dbReference type="PANTHER" id="PTHR11347">
    <property type="entry name" value="CYCLIC NUCLEOTIDE PHOSPHODIESTERASE"/>
    <property type="match status" value="1"/>
</dbReference>
<feature type="active site" description="Proton donor" evidence="3">
    <location>
        <position position="273"/>
    </location>
</feature>
<dbReference type="InterPro" id="IPR023088">
    <property type="entry name" value="PDEase"/>
</dbReference>
<comment type="similarity">
    <text evidence="6">Belongs to the cyclic nucleotide phosphodiesterase family.</text>
</comment>
<dbReference type="InterPro" id="IPR023174">
    <property type="entry name" value="PDEase_CS"/>
</dbReference>
<evidence type="ECO:0000256" key="5">
    <source>
        <dbReference type="PIRSR" id="PIRSR623088-3"/>
    </source>
</evidence>
<dbReference type="InterPro" id="IPR002073">
    <property type="entry name" value="PDEase_catalytic_dom"/>
</dbReference>
<reference evidence="8" key="1">
    <citation type="submission" date="2021-01" db="EMBL/GenBank/DDBJ databases">
        <authorList>
            <person name="Corre E."/>
            <person name="Pelletier E."/>
            <person name="Niang G."/>
            <person name="Scheremetjew M."/>
            <person name="Finn R."/>
            <person name="Kale V."/>
            <person name="Holt S."/>
            <person name="Cochrane G."/>
            <person name="Meng A."/>
            <person name="Brown T."/>
            <person name="Cohen L."/>
        </authorList>
    </citation>
    <scope>NUCLEOTIDE SEQUENCE</scope>
    <source>
        <strain evidence="8">10249 10 AB</strain>
    </source>
</reference>
<organism evidence="8">
    <name type="scientific">Pseudo-nitzschia australis</name>
    <dbReference type="NCBI Taxonomy" id="44445"/>
    <lineage>
        <taxon>Eukaryota</taxon>
        <taxon>Sar</taxon>
        <taxon>Stramenopiles</taxon>
        <taxon>Ochrophyta</taxon>
        <taxon>Bacillariophyta</taxon>
        <taxon>Bacillariophyceae</taxon>
        <taxon>Bacillariophycidae</taxon>
        <taxon>Bacillariales</taxon>
        <taxon>Bacillariaceae</taxon>
        <taxon>Pseudo-nitzschia</taxon>
    </lineage>
</organism>
<evidence type="ECO:0000259" key="7">
    <source>
        <dbReference type="PROSITE" id="PS51845"/>
    </source>
</evidence>
<dbReference type="EMBL" id="HBIX01009840">
    <property type="protein sequence ID" value="CAE0714710.1"/>
    <property type="molecule type" value="Transcribed_RNA"/>
</dbReference>
<dbReference type="PROSITE" id="PS00126">
    <property type="entry name" value="PDEASE_I_1"/>
    <property type="match status" value="1"/>
</dbReference>
<name>A0A6U9XTQ9_9STRA</name>
<gene>
    <name evidence="8" type="ORF">PAUS00366_LOCUS7462</name>
</gene>
<feature type="binding site" evidence="5">
    <location>
        <position position="438"/>
    </location>
    <ligand>
        <name>Zn(2+)</name>
        <dbReference type="ChEBI" id="CHEBI:29105"/>
        <label>1</label>
    </ligand>
</feature>
<dbReference type="CDD" id="cd00077">
    <property type="entry name" value="HDc"/>
    <property type="match status" value="1"/>
</dbReference>
<evidence type="ECO:0000256" key="6">
    <source>
        <dbReference type="RuleBase" id="RU363067"/>
    </source>
</evidence>
<evidence type="ECO:0000256" key="4">
    <source>
        <dbReference type="PIRSR" id="PIRSR623088-2"/>
    </source>
</evidence>
<dbReference type="AlphaFoldDB" id="A0A6U9XTQ9"/>
<evidence type="ECO:0000256" key="3">
    <source>
        <dbReference type="PIRSR" id="PIRSR623088-1"/>
    </source>
</evidence>
<feature type="binding site" evidence="5">
    <location>
        <position position="313"/>
    </location>
    <ligand>
        <name>Zn(2+)</name>
        <dbReference type="ChEBI" id="CHEBI:29105"/>
        <label>1</label>
    </ligand>
</feature>
<dbReference type="GO" id="GO:0046872">
    <property type="term" value="F:metal ion binding"/>
    <property type="evidence" value="ECO:0007669"/>
    <property type="project" value="UniProtKB-KW"/>
</dbReference>
<dbReference type="Pfam" id="PF00233">
    <property type="entry name" value="PDEase_I"/>
    <property type="match status" value="1"/>
</dbReference>
<evidence type="ECO:0000313" key="8">
    <source>
        <dbReference type="EMBL" id="CAE0714710.1"/>
    </source>
</evidence>
<feature type="domain" description="PDEase" evidence="7">
    <location>
        <begin position="165"/>
        <end position="533"/>
    </location>
</feature>
<feature type="binding site" evidence="5">
    <location>
        <position position="314"/>
    </location>
    <ligand>
        <name>Zn(2+)</name>
        <dbReference type="ChEBI" id="CHEBI:29105"/>
        <label>1</label>
    </ligand>
</feature>
<proteinExistence type="inferred from homology"/>
<dbReference type="InterPro" id="IPR003607">
    <property type="entry name" value="HD/PDEase_dom"/>
</dbReference>
<dbReference type="SUPFAM" id="SSF109604">
    <property type="entry name" value="HD-domain/PDEase-like"/>
    <property type="match status" value="1"/>
</dbReference>
<feature type="binding site" evidence="5">
    <location>
        <position position="277"/>
    </location>
    <ligand>
        <name>Zn(2+)</name>
        <dbReference type="ChEBI" id="CHEBI:29105"/>
        <label>1</label>
    </ligand>
</feature>
<evidence type="ECO:0000256" key="2">
    <source>
        <dbReference type="ARBA" id="ARBA00022801"/>
    </source>
</evidence>